<proteinExistence type="inferred from homology"/>
<comment type="similarity">
    <text evidence="1 4">Belongs to the glycerate kinase type-1 family.</text>
</comment>
<reference evidence="5 6" key="1">
    <citation type="submission" date="2017-07" db="EMBL/GenBank/DDBJ databases">
        <title>Draft sequence of Rhodococcus enclensis 23b-28.</title>
        <authorList>
            <person name="Besaury L."/>
            <person name="Sancelme M."/>
            <person name="Amato P."/>
            <person name="Lallement A."/>
            <person name="Delort A.-M."/>
        </authorList>
    </citation>
    <scope>NUCLEOTIDE SEQUENCE [LARGE SCALE GENOMIC DNA]</scope>
    <source>
        <strain evidence="5 6">23b-28</strain>
    </source>
</reference>
<dbReference type="InterPro" id="IPR036129">
    <property type="entry name" value="Glycerate_kinase_sf"/>
</dbReference>
<dbReference type="Gene3D" id="3.90.1510.10">
    <property type="entry name" value="Glycerate kinase, domain 2"/>
    <property type="match status" value="2"/>
</dbReference>
<dbReference type="InterPro" id="IPR018197">
    <property type="entry name" value="Glycerate_kinase_RE-like"/>
</dbReference>
<evidence type="ECO:0000256" key="3">
    <source>
        <dbReference type="ARBA" id="ARBA00022777"/>
    </source>
</evidence>
<protein>
    <recommendedName>
        <fullName evidence="7">Glycerate kinase</fullName>
    </recommendedName>
</protein>
<dbReference type="InterPro" id="IPR004381">
    <property type="entry name" value="Glycerate_kinase"/>
</dbReference>
<evidence type="ECO:0000256" key="4">
    <source>
        <dbReference type="PIRNR" id="PIRNR006078"/>
    </source>
</evidence>
<dbReference type="GO" id="GO:0008887">
    <property type="term" value="F:glycerate kinase activity"/>
    <property type="evidence" value="ECO:0007669"/>
    <property type="project" value="UniProtKB-UniRule"/>
</dbReference>
<dbReference type="GO" id="GO:0031388">
    <property type="term" value="P:organic acid phosphorylation"/>
    <property type="evidence" value="ECO:0007669"/>
    <property type="project" value="UniProtKB-UniRule"/>
</dbReference>
<evidence type="ECO:0000256" key="1">
    <source>
        <dbReference type="ARBA" id="ARBA00006284"/>
    </source>
</evidence>
<dbReference type="Proteomes" id="UP000230886">
    <property type="component" value="Unassembled WGS sequence"/>
</dbReference>
<dbReference type="AlphaFoldDB" id="A0A2A5JBN0"/>
<dbReference type="Pfam" id="PF02595">
    <property type="entry name" value="Gly_kinase"/>
    <property type="match status" value="2"/>
</dbReference>
<dbReference type="EMBL" id="NOVD01000008">
    <property type="protein sequence ID" value="PCK26619.1"/>
    <property type="molecule type" value="Genomic_DNA"/>
</dbReference>
<sequence>MRVIVAPDSFGETLTAVEAAESISAGWRRGRPEDDVVTAPQSDGGPGFVDVLATAGGDIRTARVPGPLTAGVDAAWLLDSDTAYLESAEAVGLGLLGGPPTRDSALAAHSRGVGELIAVALEAGVKTIVVGLGGSCCTDGGRGLVEALGGLEAARAATAGIALVAATDVEHVLLGEHGAAAVFGPQKGADADAVAVLEARNARWAEQLESATGKRVSDFPGAGAAGGIGAALFALGAQRRSGADVVADRTGQAALLASADLVITGEGKFDHQSLRGKLVTTLASAGAAHGVPTLVFAGQVTLDEADFASTSIVATKSVTEFAGSVERAMEEASACLEGLAEHTAREWNIWRGARS</sequence>
<dbReference type="RefSeq" id="WP_099697642.1">
    <property type="nucleotide sequence ID" value="NZ_NOVD01000008.1"/>
</dbReference>
<dbReference type="Gene3D" id="3.40.50.10350">
    <property type="entry name" value="Glycerate kinase, domain 1"/>
    <property type="match status" value="2"/>
</dbReference>
<organism evidence="5 6">
    <name type="scientific">Rhodococcus qingshengii</name>
    <dbReference type="NCBI Taxonomy" id="334542"/>
    <lineage>
        <taxon>Bacteria</taxon>
        <taxon>Bacillati</taxon>
        <taxon>Actinomycetota</taxon>
        <taxon>Actinomycetes</taxon>
        <taxon>Mycobacteriales</taxon>
        <taxon>Nocardiaceae</taxon>
        <taxon>Rhodococcus</taxon>
        <taxon>Rhodococcus erythropolis group</taxon>
    </lineage>
</organism>
<evidence type="ECO:0000313" key="5">
    <source>
        <dbReference type="EMBL" id="PCK26619.1"/>
    </source>
</evidence>
<gene>
    <name evidence="5" type="ORF">CHR55_14685</name>
</gene>
<evidence type="ECO:0008006" key="7">
    <source>
        <dbReference type="Google" id="ProtNLM"/>
    </source>
</evidence>
<name>A0A2A5JBN0_RHOSG</name>
<dbReference type="PIRSF" id="PIRSF006078">
    <property type="entry name" value="GlxK"/>
    <property type="match status" value="1"/>
</dbReference>
<dbReference type="SUPFAM" id="SSF110738">
    <property type="entry name" value="Glycerate kinase I"/>
    <property type="match status" value="1"/>
</dbReference>
<comment type="caution">
    <text evidence="5">The sequence shown here is derived from an EMBL/GenBank/DDBJ whole genome shotgun (WGS) entry which is preliminary data.</text>
</comment>
<evidence type="ECO:0000256" key="2">
    <source>
        <dbReference type="ARBA" id="ARBA00022679"/>
    </source>
</evidence>
<dbReference type="InterPro" id="IPR018193">
    <property type="entry name" value="Glyc_kinase_flavodox-like_fold"/>
</dbReference>
<evidence type="ECO:0000313" key="6">
    <source>
        <dbReference type="Proteomes" id="UP000230886"/>
    </source>
</evidence>
<dbReference type="PANTHER" id="PTHR21599:SF0">
    <property type="entry name" value="GLYCERATE KINASE"/>
    <property type="match status" value="1"/>
</dbReference>
<dbReference type="PANTHER" id="PTHR21599">
    <property type="entry name" value="GLYCERATE KINASE"/>
    <property type="match status" value="1"/>
</dbReference>
<keyword evidence="2 4" id="KW-0808">Transferase</keyword>
<keyword evidence="3 4" id="KW-0418">Kinase</keyword>
<accession>A0A2A5JBN0</accession>